<feature type="signal peptide" evidence="1">
    <location>
        <begin position="1"/>
        <end position="19"/>
    </location>
</feature>
<accession>A0A8X6ML84</accession>
<protein>
    <submittedName>
        <fullName evidence="2">Uncharacterized protein</fullName>
    </submittedName>
</protein>
<evidence type="ECO:0000313" key="3">
    <source>
        <dbReference type="Proteomes" id="UP000887013"/>
    </source>
</evidence>
<feature type="chain" id="PRO_5036462127" evidence="1">
    <location>
        <begin position="20"/>
        <end position="56"/>
    </location>
</feature>
<proteinExistence type="predicted"/>
<keyword evidence="1" id="KW-0732">Signal</keyword>
<dbReference type="Proteomes" id="UP000887013">
    <property type="component" value="Unassembled WGS sequence"/>
</dbReference>
<sequence>MKIALFVFLTVALDSFAASDSNTIPMTENILTQEYLTNLKNSGYHRDVMPDGNYGY</sequence>
<evidence type="ECO:0000313" key="2">
    <source>
        <dbReference type="EMBL" id="GFS61885.1"/>
    </source>
</evidence>
<dbReference type="EMBL" id="BMAW01093734">
    <property type="protein sequence ID" value="GFS61885.1"/>
    <property type="molecule type" value="Genomic_DNA"/>
</dbReference>
<feature type="non-terminal residue" evidence="2">
    <location>
        <position position="1"/>
    </location>
</feature>
<organism evidence="2 3">
    <name type="scientific">Nephila pilipes</name>
    <name type="common">Giant wood spider</name>
    <name type="synonym">Nephila maculata</name>
    <dbReference type="NCBI Taxonomy" id="299642"/>
    <lineage>
        <taxon>Eukaryota</taxon>
        <taxon>Metazoa</taxon>
        <taxon>Ecdysozoa</taxon>
        <taxon>Arthropoda</taxon>
        <taxon>Chelicerata</taxon>
        <taxon>Arachnida</taxon>
        <taxon>Araneae</taxon>
        <taxon>Araneomorphae</taxon>
        <taxon>Entelegynae</taxon>
        <taxon>Araneoidea</taxon>
        <taxon>Nephilidae</taxon>
        <taxon>Nephila</taxon>
    </lineage>
</organism>
<name>A0A8X6ML84_NEPPI</name>
<keyword evidence="3" id="KW-1185">Reference proteome</keyword>
<evidence type="ECO:0000256" key="1">
    <source>
        <dbReference type="SAM" id="SignalP"/>
    </source>
</evidence>
<comment type="caution">
    <text evidence="2">The sequence shown here is derived from an EMBL/GenBank/DDBJ whole genome shotgun (WGS) entry which is preliminary data.</text>
</comment>
<reference evidence="2" key="1">
    <citation type="submission" date="2020-08" db="EMBL/GenBank/DDBJ databases">
        <title>Multicomponent nature underlies the extraordinary mechanical properties of spider dragline silk.</title>
        <authorList>
            <person name="Kono N."/>
            <person name="Nakamura H."/>
            <person name="Mori M."/>
            <person name="Yoshida Y."/>
            <person name="Ohtoshi R."/>
            <person name="Malay A.D."/>
            <person name="Moran D.A.P."/>
            <person name="Tomita M."/>
            <person name="Numata K."/>
            <person name="Arakawa K."/>
        </authorList>
    </citation>
    <scope>NUCLEOTIDE SEQUENCE</scope>
</reference>
<gene>
    <name evidence="2" type="ORF">NPIL_27741</name>
</gene>
<dbReference type="AlphaFoldDB" id="A0A8X6ML84"/>